<dbReference type="GO" id="GO:0015689">
    <property type="term" value="P:molybdate ion transport"/>
    <property type="evidence" value="ECO:0007669"/>
    <property type="project" value="InterPro"/>
</dbReference>
<keyword evidence="3 5" id="KW-0732">Signal</keyword>
<proteinExistence type="inferred from homology"/>
<protein>
    <submittedName>
        <fullName evidence="6">Molybdate ABC transporter substrate-binding protein</fullName>
    </submittedName>
</protein>
<evidence type="ECO:0000256" key="5">
    <source>
        <dbReference type="SAM" id="SignalP"/>
    </source>
</evidence>
<dbReference type="GO" id="GO:0030973">
    <property type="term" value="F:molybdate ion binding"/>
    <property type="evidence" value="ECO:0007669"/>
    <property type="project" value="TreeGrafter"/>
</dbReference>
<evidence type="ECO:0000313" key="6">
    <source>
        <dbReference type="EMBL" id="RUO51842.1"/>
    </source>
</evidence>
<dbReference type="InterPro" id="IPR005950">
    <property type="entry name" value="ModA"/>
</dbReference>
<accession>A0A432XT00</accession>
<dbReference type="Proteomes" id="UP000287198">
    <property type="component" value="Unassembled WGS sequence"/>
</dbReference>
<feature type="binding site" evidence="4">
    <location>
        <position position="62"/>
    </location>
    <ligand>
        <name>molybdate</name>
        <dbReference type="ChEBI" id="CHEBI:36264"/>
    </ligand>
</feature>
<dbReference type="GO" id="GO:0046872">
    <property type="term" value="F:metal ion binding"/>
    <property type="evidence" value="ECO:0007669"/>
    <property type="project" value="UniProtKB-KW"/>
</dbReference>
<evidence type="ECO:0000256" key="1">
    <source>
        <dbReference type="ARBA" id="ARBA00009175"/>
    </source>
</evidence>
<organism evidence="6 7">
    <name type="scientific">Pseudidiomarina halophila</name>
    <dbReference type="NCBI Taxonomy" id="1449799"/>
    <lineage>
        <taxon>Bacteria</taxon>
        <taxon>Pseudomonadati</taxon>
        <taxon>Pseudomonadota</taxon>
        <taxon>Gammaproteobacteria</taxon>
        <taxon>Alteromonadales</taxon>
        <taxon>Idiomarinaceae</taxon>
        <taxon>Pseudidiomarina</taxon>
    </lineage>
</organism>
<dbReference type="RefSeq" id="WP_126763945.1">
    <property type="nucleotide sequence ID" value="NZ_JBHLTZ010000010.1"/>
</dbReference>
<evidence type="ECO:0000256" key="4">
    <source>
        <dbReference type="PIRSR" id="PIRSR004846-1"/>
    </source>
</evidence>
<dbReference type="OrthoDB" id="9785015at2"/>
<comment type="similarity">
    <text evidence="1">Belongs to the bacterial solute-binding protein ModA family.</text>
</comment>
<feature type="binding site" evidence="4">
    <location>
        <position position="34"/>
    </location>
    <ligand>
        <name>molybdate</name>
        <dbReference type="ChEBI" id="CHEBI:36264"/>
    </ligand>
</feature>
<name>A0A432XT00_9GAMM</name>
<dbReference type="PANTHER" id="PTHR30632:SF14">
    <property type="entry name" value="TUNGSTATE_MOLYBDATE_CHROMATE-BINDING PROTEIN MODA"/>
    <property type="match status" value="1"/>
</dbReference>
<dbReference type="NCBIfam" id="TIGR01256">
    <property type="entry name" value="modA"/>
    <property type="match status" value="1"/>
</dbReference>
<dbReference type="PIRSF" id="PIRSF004846">
    <property type="entry name" value="ModA"/>
    <property type="match status" value="1"/>
</dbReference>
<keyword evidence="7" id="KW-1185">Reference proteome</keyword>
<feature type="binding site" evidence="4">
    <location>
        <position position="165"/>
    </location>
    <ligand>
        <name>molybdate</name>
        <dbReference type="ChEBI" id="CHEBI:36264"/>
    </ligand>
</feature>
<feature type="chain" id="PRO_5019402412" evidence="5">
    <location>
        <begin position="24"/>
        <end position="248"/>
    </location>
</feature>
<keyword evidence="4" id="KW-0500">Molybdenum</keyword>
<reference evidence="7" key="1">
    <citation type="journal article" date="2018" name="Front. Microbiol.">
        <title>Genome-Based Analysis Reveals the Taxonomy and Diversity of the Family Idiomarinaceae.</title>
        <authorList>
            <person name="Liu Y."/>
            <person name="Lai Q."/>
            <person name="Shao Z."/>
        </authorList>
    </citation>
    <scope>NUCLEOTIDE SEQUENCE [LARGE SCALE GENOMIC DNA]</scope>
    <source>
        <strain evidence="7">BH195</strain>
    </source>
</reference>
<dbReference type="AlphaFoldDB" id="A0A432XT00"/>
<gene>
    <name evidence="6" type="primary">modA</name>
    <name evidence="6" type="ORF">CWI69_09315</name>
</gene>
<feature type="signal peptide" evidence="5">
    <location>
        <begin position="1"/>
        <end position="23"/>
    </location>
</feature>
<dbReference type="EMBL" id="PIPW01000003">
    <property type="protein sequence ID" value="RUO51842.1"/>
    <property type="molecule type" value="Genomic_DNA"/>
</dbReference>
<sequence length="248" mass="27230">MMYRLAALVFALLALFANSSALAKETVHIAAASSLRGPLEIIVGNFETQHPEYEVHISYAASGKLVAQVQHGAPYGLVLAAEPDYLEELHARQLTLSAPQHFSYGQLVLWHPQQHGDALDILRDAKRIALAQPRHAPYGKIAMRYLEQEFPDTDFTGRLVYGENVAQAAHRVYAGAVPLGFVALSQMLQLKIPESDYSVLTSVEPLPQAMALTKQAQSGARLLYSALLEDAAQQVLTDYGYIRYVAAE</sequence>
<dbReference type="PANTHER" id="PTHR30632">
    <property type="entry name" value="MOLYBDATE-BINDING PERIPLASMIC PROTEIN"/>
    <property type="match status" value="1"/>
</dbReference>
<dbReference type="SUPFAM" id="SSF53850">
    <property type="entry name" value="Periplasmic binding protein-like II"/>
    <property type="match status" value="1"/>
</dbReference>
<evidence type="ECO:0000313" key="7">
    <source>
        <dbReference type="Proteomes" id="UP000287198"/>
    </source>
</evidence>
<evidence type="ECO:0000256" key="3">
    <source>
        <dbReference type="ARBA" id="ARBA00022729"/>
    </source>
</evidence>
<comment type="caution">
    <text evidence="6">The sequence shown here is derived from an EMBL/GenBank/DDBJ whole genome shotgun (WGS) entry which is preliminary data.</text>
</comment>
<dbReference type="Pfam" id="PF13531">
    <property type="entry name" value="SBP_bac_11"/>
    <property type="match status" value="1"/>
</dbReference>
<dbReference type="InterPro" id="IPR050682">
    <property type="entry name" value="ModA/WtpA"/>
</dbReference>
<dbReference type="Gene3D" id="3.40.190.10">
    <property type="entry name" value="Periplasmic binding protein-like II"/>
    <property type="match status" value="2"/>
</dbReference>
<keyword evidence="2 4" id="KW-0479">Metal-binding</keyword>
<evidence type="ECO:0000256" key="2">
    <source>
        <dbReference type="ARBA" id="ARBA00022723"/>
    </source>
</evidence>